<protein>
    <submittedName>
        <fullName evidence="2">Uncharacterized protein</fullName>
    </submittedName>
</protein>
<feature type="chain" id="PRO_5023943576" evidence="1">
    <location>
        <begin position="21"/>
        <end position="78"/>
    </location>
</feature>
<dbReference type="AlphaFoldDB" id="A0A5J4U577"/>
<dbReference type="Proteomes" id="UP000324800">
    <property type="component" value="Unassembled WGS sequence"/>
</dbReference>
<evidence type="ECO:0000256" key="1">
    <source>
        <dbReference type="SAM" id="SignalP"/>
    </source>
</evidence>
<proteinExistence type="predicted"/>
<comment type="caution">
    <text evidence="2">The sequence shown here is derived from an EMBL/GenBank/DDBJ whole genome shotgun (WGS) entry which is preliminary data.</text>
</comment>
<reference evidence="2 3" key="1">
    <citation type="submission" date="2019-03" db="EMBL/GenBank/DDBJ databases">
        <title>Single cell metagenomics reveals metabolic interactions within the superorganism composed of flagellate Streblomastix strix and complex community of Bacteroidetes bacteria on its surface.</title>
        <authorList>
            <person name="Treitli S.C."/>
            <person name="Kolisko M."/>
            <person name="Husnik F."/>
            <person name="Keeling P."/>
            <person name="Hampl V."/>
        </authorList>
    </citation>
    <scope>NUCLEOTIDE SEQUENCE [LARGE SCALE GENOMIC DNA]</scope>
    <source>
        <strain evidence="2">ST1C</strain>
    </source>
</reference>
<gene>
    <name evidence="2" type="ORF">EZS28_039678</name>
</gene>
<evidence type="ECO:0000313" key="3">
    <source>
        <dbReference type="Proteomes" id="UP000324800"/>
    </source>
</evidence>
<keyword evidence="1" id="KW-0732">Signal</keyword>
<evidence type="ECO:0000313" key="2">
    <source>
        <dbReference type="EMBL" id="KAA6364795.1"/>
    </source>
</evidence>
<organism evidence="2 3">
    <name type="scientific">Streblomastix strix</name>
    <dbReference type="NCBI Taxonomy" id="222440"/>
    <lineage>
        <taxon>Eukaryota</taxon>
        <taxon>Metamonada</taxon>
        <taxon>Preaxostyla</taxon>
        <taxon>Oxymonadida</taxon>
        <taxon>Streblomastigidae</taxon>
        <taxon>Streblomastix</taxon>
    </lineage>
</organism>
<dbReference type="EMBL" id="SNRW01021213">
    <property type="protein sequence ID" value="KAA6364795.1"/>
    <property type="molecule type" value="Genomic_DNA"/>
</dbReference>
<sequence>MHFTICTSFHLFSYQTLTLGQLPLEPLLANGPIAHEINLFSTDHETFLLNAKSSWSPLNKSALNMQPLVEKVAKLLTW</sequence>
<name>A0A5J4U577_9EUKA</name>
<feature type="signal peptide" evidence="1">
    <location>
        <begin position="1"/>
        <end position="20"/>
    </location>
</feature>
<accession>A0A5J4U577</accession>